<dbReference type="Gene3D" id="3.40.109.10">
    <property type="entry name" value="NADH Oxidase"/>
    <property type="match status" value="2"/>
</dbReference>
<dbReference type="PANTHER" id="PTHR42741:SF3">
    <property type="entry name" value="NITROREDUCTASE FAMILY PROTEIN"/>
    <property type="match status" value="1"/>
</dbReference>
<organism evidence="3 4">
    <name type="scientific">Aromatoleum evansii</name>
    <name type="common">Azoarcus evansii</name>
    <dbReference type="NCBI Taxonomy" id="59406"/>
    <lineage>
        <taxon>Bacteria</taxon>
        <taxon>Pseudomonadati</taxon>
        <taxon>Pseudomonadota</taxon>
        <taxon>Betaproteobacteria</taxon>
        <taxon>Rhodocyclales</taxon>
        <taxon>Rhodocyclaceae</taxon>
        <taxon>Aromatoleum</taxon>
    </lineage>
</organism>
<dbReference type="PANTHER" id="PTHR42741">
    <property type="entry name" value="NITROREDUCTASE FAMILY PROTEIN"/>
    <property type="match status" value="1"/>
</dbReference>
<feature type="region of interest" description="Disordered" evidence="1">
    <location>
        <begin position="1"/>
        <end position="44"/>
    </location>
</feature>
<name>A0ABZ1ALW8_AROEV</name>
<dbReference type="EMBL" id="CP141259">
    <property type="protein sequence ID" value="WRL46845.1"/>
    <property type="molecule type" value="Genomic_DNA"/>
</dbReference>
<keyword evidence="4" id="KW-1185">Reference proteome</keyword>
<evidence type="ECO:0000313" key="3">
    <source>
        <dbReference type="EMBL" id="WRL46845.1"/>
    </source>
</evidence>
<dbReference type="InterPro" id="IPR029479">
    <property type="entry name" value="Nitroreductase"/>
</dbReference>
<dbReference type="SUPFAM" id="SSF55469">
    <property type="entry name" value="FMN-dependent nitroreductase-like"/>
    <property type="match status" value="2"/>
</dbReference>
<evidence type="ECO:0000259" key="2">
    <source>
        <dbReference type="Pfam" id="PF00881"/>
    </source>
</evidence>
<evidence type="ECO:0000256" key="1">
    <source>
        <dbReference type="SAM" id="MobiDB-lite"/>
    </source>
</evidence>
<accession>A0ABZ1ALW8</accession>
<dbReference type="Pfam" id="PF00881">
    <property type="entry name" value="Nitroreductase"/>
    <property type="match status" value="2"/>
</dbReference>
<sequence>MAQEPAAASREGGQAAAVQAYHEHSKHRPERYAPGPGRLDWENQPDPWRSWEGAARTILPLAADGLATRHAALRRGELPPPAPFDREHLGILFELSLALSAWKSFGGSRWALRCNPSSGNLHPTEGYLIAPALPGIPAGVHHYLSRDHVLEQRAAPPDGRNEGSEAGWEEGWEGDWTRAFGGQGVLVALSSIHWREAWKYGMRAWRYCQHDCGHAVAAVTLAAAALGWRARVLDRAGDEDIARLAGLDRAADFDGAEREAPDVLLQLGATEGGIDVDALLALAGRAGWHGHANRLSSAHVDWPEIAVVDAAARKPRTAAAPAPSLPAPAPPAPAALDLPFATLALQRRSAVAFDGVTTMAAETFFAVLDALLPRAGVPPWSAWAWPPQVHPALFVHRVDGLEPGLYVLVRDPAALAELRGAMREDWLWHRTGPAPLPLYLLIPYDLRATAQLVSCHQEIAADSCFALGMLARTGLVAREPWRYAQLFRECGLLGQALYLEAEAAGLRGTGIGCFFDDTMHELLGLAGGEWQSLYHFTVGGPVEDVRLSSLPPYGAARRAQTPKT</sequence>
<dbReference type="InterPro" id="IPR000415">
    <property type="entry name" value="Nitroreductase-like"/>
</dbReference>
<feature type="compositionally biased region" description="Low complexity" evidence="1">
    <location>
        <begin position="1"/>
        <end position="17"/>
    </location>
</feature>
<dbReference type="Proteomes" id="UP001626593">
    <property type="component" value="Chromosome"/>
</dbReference>
<feature type="domain" description="Nitroreductase" evidence="2">
    <location>
        <begin position="410"/>
        <end position="539"/>
    </location>
</feature>
<evidence type="ECO:0000313" key="4">
    <source>
        <dbReference type="Proteomes" id="UP001626593"/>
    </source>
</evidence>
<dbReference type="RefSeq" id="WP_407279547.1">
    <property type="nucleotide sequence ID" value="NZ_CP141259.1"/>
</dbReference>
<gene>
    <name evidence="3" type="ORF">U5817_01990</name>
</gene>
<dbReference type="CDD" id="cd02142">
    <property type="entry name" value="McbC_SagB-like_oxidoreductase"/>
    <property type="match status" value="1"/>
</dbReference>
<reference evidence="3 4" key="1">
    <citation type="submission" date="2023-12" db="EMBL/GenBank/DDBJ databases">
        <title>A. evansii MAY27, complete genome.</title>
        <authorList>
            <person name="Wang Y."/>
        </authorList>
    </citation>
    <scope>NUCLEOTIDE SEQUENCE [LARGE SCALE GENOMIC DNA]</scope>
    <source>
        <strain evidence="3 4">MAY27</strain>
    </source>
</reference>
<feature type="domain" description="Nitroreductase" evidence="2">
    <location>
        <begin position="111"/>
        <end position="248"/>
    </location>
</feature>
<protein>
    <submittedName>
        <fullName evidence="3">Nitroreductase family protein</fullName>
    </submittedName>
</protein>
<proteinExistence type="predicted"/>